<sequence>MHVGVLQRFERRLEGMVEGAFARAFKSELQPVEVASAIQREMDERAAIVAQGRTLVPNDFVVEISHPDGERLAVYADSLSQELSNLAREHAKEQGYSFVGPVRVRFENADDLRTGMFRIRSGVIRGSTVEGGEIRQPMSDMPPPARGFSGGRPRLLVSTEGQESHTYDLTTPVTLLGRGTDCDLRLVDPGVSRHHAEIRVEGPEVVAVDLGSTNGTFVNGQPIRRVTLRDGARVTLGRTTLVFRRDRE</sequence>
<dbReference type="InterPro" id="IPR042287">
    <property type="entry name" value="FhaA_N_sf"/>
</dbReference>
<dbReference type="InterPro" id="IPR008984">
    <property type="entry name" value="SMAD_FHA_dom_sf"/>
</dbReference>
<protein>
    <recommendedName>
        <fullName evidence="2">FHA domain-containing protein</fullName>
    </recommendedName>
</protein>
<dbReference type="SMART" id="SM00240">
    <property type="entry name" value="FHA"/>
    <property type="match status" value="1"/>
</dbReference>
<dbReference type="InterPro" id="IPR050923">
    <property type="entry name" value="Cell_Proc_Reg/RNA_Proc"/>
</dbReference>
<comment type="caution">
    <text evidence="3">The sequence shown here is derived from an EMBL/GenBank/DDBJ whole genome shotgun (WGS) entry which is preliminary data.</text>
</comment>
<evidence type="ECO:0000256" key="1">
    <source>
        <dbReference type="ARBA" id="ARBA00022553"/>
    </source>
</evidence>
<evidence type="ECO:0000313" key="4">
    <source>
        <dbReference type="Proteomes" id="UP001165135"/>
    </source>
</evidence>
<dbReference type="Gene3D" id="3.30.2320.60">
    <property type="entry name" value="FhaA, phosphopeptide-binding domain (DUF3662)"/>
    <property type="match status" value="1"/>
</dbReference>
<evidence type="ECO:0000259" key="2">
    <source>
        <dbReference type="PROSITE" id="PS50006"/>
    </source>
</evidence>
<dbReference type="PROSITE" id="PS50006">
    <property type="entry name" value="FHA_DOMAIN"/>
    <property type="match status" value="1"/>
</dbReference>
<dbReference type="InterPro" id="IPR022128">
    <property type="entry name" value="FhaA_N"/>
</dbReference>
<dbReference type="AlphaFoldDB" id="A0A9W6RQI7"/>
<dbReference type="Proteomes" id="UP001165135">
    <property type="component" value="Unassembled WGS sequence"/>
</dbReference>
<dbReference type="Gene3D" id="2.60.200.20">
    <property type="match status" value="1"/>
</dbReference>
<accession>A0A9W6RQI7</accession>
<dbReference type="EMBL" id="BSTJ01000009">
    <property type="protein sequence ID" value="GLY78327.1"/>
    <property type="molecule type" value="Genomic_DNA"/>
</dbReference>
<dbReference type="PANTHER" id="PTHR23308">
    <property type="entry name" value="NUCLEAR INHIBITOR OF PROTEIN PHOSPHATASE-1"/>
    <property type="match status" value="1"/>
</dbReference>
<reference evidence="3" key="1">
    <citation type="submission" date="2023-03" db="EMBL/GenBank/DDBJ databases">
        <title>Actinoallomurus iriomotensis NBRC 103681.</title>
        <authorList>
            <person name="Ichikawa N."/>
            <person name="Sato H."/>
            <person name="Tonouchi N."/>
        </authorList>
    </citation>
    <scope>NUCLEOTIDE SEQUENCE</scope>
    <source>
        <strain evidence="3">NBRC 103681</strain>
    </source>
</reference>
<dbReference type="SUPFAM" id="SSF49879">
    <property type="entry name" value="SMAD/FHA domain"/>
    <property type="match status" value="1"/>
</dbReference>
<feature type="domain" description="FHA" evidence="2">
    <location>
        <begin position="174"/>
        <end position="223"/>
    </location>
</feature>
<proteinExistence type="predicted"/>
<dbReference type="Pfam" id="PF00498">
    <property type="entry name" value="FHA"/>
    <property type="match status" value="1"/>
</dbReference>
<keyword evidence="1" id="KW-0597">Phosphoprotein</keyword>
<dbReference type="Pfam" id="PF12401">
    <property type="entry name" value="FhaA_N"/>
    <property type="match status" value="1"/>
</dbReference>
<gene>
    <name evidence="3" type="ORF">Airi01_065940</name>
</gene>
<organism evidence="3 4">
    <name type="scientific">Actinoallomurus iriomotensis</name>
    <dbReference type="NCBI Taxonomy" id="478107"/>
    <lineage>
        <taxon>Bacteria</taxon>
        <taxon>Bacillati</taxon>
        <taxon>Actinomycetota</taxon>
        <taxon>Actinomycetes</taxon>
        <taxon>Streptosporangiales</taxon>
        <taxon>Thermomonosporaceae</taxon>
        <taxon>Actinoallomurus</taxon>
    </lineage>
</organism>
<evidence type="ECO:0000313" key="3">
    <source>
        <dbReference type="EMBL" id="GLY78327.1"/>
    </source>
</evidence>
<name>A0A9W6RQI7_9ACTN</name>
<dbReference type="CDD" id="cd00060">
    <property type="entry name" value="FHA"/>
    <property type="match status" value="1"/>
</dbReference>
<dbReference type="InterPro" id="IPR000253">
    <property type="entry name" value="FHA_dom"/>
</dbReference>